<feature type="region of interest" description="Disordered" evidence="1">
    <location>
        <begin position="186"/>
        <end position="210"/>
    </location>
</feature>
<dbReference type="SUPFAM" id="SSF56219">
    <property type="entry name" value="DNase I-like"/>
    <property type="match status" value="1"/>
</dbReference>
<dbReference type="InterPro" id="IPR036691">
    <property type="entry name" value="Endo/exonu/phosph_ase_sf"/>
</dbReference>
<feature type="region of interest" description="Disordered" evidence="1">
    <location>
        <begin position="614"/>
        <end position="636"/>
    </location>
</feature>
<dbReference type="AlphaFoldDB" id="A0A7S3LWS9"/>
<evidence type="ECO:0000313" key="4">
    <source>
        <dbReference type="EMBL" id="CAE0268746.1"/>
    </source>
</evidence>
<feature type="region of interest" description="Disordered" evidence="1">
    <location>
        <begin position="404"/>
        <end position="585"/>
    </location>
</feature>
<dbReference type="PANTHER" id="PTHR11200">
    <property type="entry name" value="INOSITOL 5-PHOSPHATASE"/>
    <property type="match status" value="1"/>
</dbReference>
<proteinExistence type="predicted"/>
<dbReference type="SMART" id="SM00128">
    <property type="entry name" value="IPPc"/>
    <property type="match status" value="1"/>
</dbReference>
<organism evidence="4">
    <name type="scientific">Palpitomonas bilix</name>
    <dbReference type="NCBI Taxonomy" id="652834"/>
    <lineage>
        <taxon>Eukaryota</taxon>
        <taxon>Eukaryota incertae sedis</taxon>
    </lineage>
</organism>
<dbReference type="GO" id="GO:0046856">
    <property type="term" value="P:phosphatidylinositol dephosphorylation"/>
    <property type="evidence" value="ECO:0007669"/>
    <property type="project" value="InterPro"/>
</dbReference>
<dbReference type="InterPro" id="IPR046985">
    <property type="entry name" value="IP5"/>
</dbReference>
<reference evidence="4" key="1">
    <citation type="submission" date="2021-01" db="EMBL/GenBank/DDBJ databases">
        <authorList>
            <person name="Corre E."/>
            <person name="Pelletier E."/>
            <person name="Niang G."/>
            <person name="Scheremetjew M."/>
            <person name="Finn R."/>
            <person name="Kale V."/>
            <person name="Holt S."/>
            <person name="Cochrane G."/>
            <person name="Meng A."/>
            <person name="Brown T."/>
            <person name="Cohen L."/>
        </authorList>
    </citation>
    <scope>NUCLEOTIDE SEQUENCE</scope>
    <source>
        <strain evidence="4">NIES-2562</strain>
    </source>
</reference>
<name>A0A7S3LWS9_9EUKA</name>
<dbReference type="Gene3D" id="3.60.10.10">
    <property type="entry name" value="Endonuclease/exonuclease/phosphatase"/>
    <property type="match status" value="1"/>
</dbReference>
<dbReference type="EMBL" id="HBIB01047284">
    <property type="protein sequence ID" value="CAE0268746.1"/>
    <property type="molecule type" value="Transcribed_RNA"/>
</dbReference>
<dbReference type="PANTHER" id="PTHR11200:SF300">
    <property type="entry name" value="TYPE II INOSITOL 1,4,5-TRISPHOSPHATE 5-PHOSPHATASE"/>
    <property type="match status" value="1"/>
</dbReference>
<accession>A0A7S3LWS9</accession>
<dbReference type="EMBL" id="HBIB01047283">
    <property type="protein sequence ID" value="CAE0268745.1"/>
    <property type="molecule type" value="Transcribed_RNA"/>
</dbReference>
<gene>
    <name evidence="3" type="ORF">PBIL07802_LOCUS31095</name>
    <name evidence="4" type="ORF">PBIL07802_LOCUS31096</name>
</gene>
<evidence type="ECO:0000259" key="2">
    <source>
        <dbReference type="SMART" id="SM00128"/>
    </source>
</evidence>
<protein>
    <recommendedName>
        <fullName evidence="2">Inositol polyphosphate-related phosphatase domain-containing protein</fullName>
    </recommendedName>
</protein>
<dbReference type="GO" id="GO:0004439">
    <property type="term" value="F:phosphatidylinositol-4,5-bisphosphate 5-phosphatase activity"/>
    <property type="evidence" value="ECO:0007669"/>
    <property type="project" value="TreeGrafter"/>
</dbReference>
<dbReference type="InterPro" id="IPR000300">
    <property type="entry name" value="IPPc"/>
</dbReference>
<feature type="domain" description="Inositol polyphosphate-related phosphatase" evidence="2">
    <location>
        <begin position="11"/>
        <end position="357"/>
    </location>
</feature>
<dbReference type="Pfam" id="PF22669">
    <property type="entry name" value="Exo_endo_phos2"/>
    <property type="match status" value="1"/>
</dbReference>
<feature type="compositionally biased region" description="Basic and acidic residues" evidence="1">
    <location>
        <begin position="430"/>
        <end position="451"/>
    </location>
</feature>
<feature type="compositionally biased region" description="Acidic residues" evidence="1">
    <location>
        <begin position="470"/>
        <end position="497"/>
    </location>
</feature>
<feature type="compositionally biased region" description="Low complexity" evidence="1">
    <location>
        <begin position="189"/>
        <end position="206"/>
    </location>
</feature>
<sequence length="659" mass="72114">MSGEGSSLKIGAVKIFCGTWNVNNQAPPSDLHPWLSKGADQADICALGLQEVDLTVGGLVLSETEKGENWFKRLNEDVKTVGGSNDKDEEYTCLVWKQMVGVALFVFVRRRLLAHIREVSWKNVGVGLMNVMGNKGGVGVRFLLYDTSIAFVSAHLAAHQNEVERRNSDYSDITRRMEFPSNLHVWPATRTSSSDGSSQSGSTTSSNRHNRNAFAMQGGYNLEEHDHVVWVGDLNYRIDMPREDARRHAKNIENKESLYALLEKDQLLNQKKDRKAFDGFNEADIDFAPTYKYDLDSDEYDTGEKKRAPAWTDRILWRSYGSAHESLHFVKYGRAEQKSSDHRPVYAILKCVPDPHAYSRTIRGRGPTALEVSPLAIRDRRREKSVARVLGEGRKNIAEAFQKVFRRKKRGQKGDGKKGGDTSGKSNRKGGGEDEWGRKEEGDEERERERPPSTTGSASSGMGLEWMANDSEEGDEEEVGDVNLEALDEDELEEVEEILSKSGQLEGTQIEGEEQSEATGAPISLLDFSDALPSQEEGGGTHTTHTLSALDQLLGGEGGISSNSTSYSLLDAPPSGEASGSVVTGGGSASGGAFDFFSSSGDMESAAALPAMPAALLPSTSPQTPPSKKGEVRKGEAGFADLWQGSFFSNMGVQKKKEK</sequence>
<evidence type="ECO:0000313" key="3">
    <source>
        <dbReference type="EMBL" id="CAE0268745.1"/>
    </source>
</evidence>
<evidence type="ECO:0000256" key="1">
    <source>
        <dbReference type="SAM" id="MobiDB-lite"/>
    </source>
</evidence>